<dbReference type="AlphaFoldDB" id="A0A2T7PKU5"/>
<name>A0A2T7PKU5_POMCA</name>
<comment type="caution">
    <text evidence="5">The sequence shown here is derived from an EMBL/GenBank/DDBJ whole genome shotgun (WGS) entry which is preliminary data.</text>
</comment>
<keyword evidence="3" id="KW-0378">Hydrolase</keyword>
<organism evidence="5 6">
    <name type="scientific">Pomacea canaliculata</name>
    <name type="common">Golden apple snail</name>
    <dbReference type="NCBI Taxonomy" id="400727"/>
    <lineage>
        <taxon>Eukaryota</taxon>
        <taxon>Metazoa</taxon>
        <taxon>Spiralia</taxon>
        <taxon>Lophotrochozoa</taxon>
        <taxon>Mollusca</taxon>
        <taxon>Gastropoda</taxon>
        <taxon>Caenogastropoda</taxon>
        <taxon>Architaenioglossa</taxon>
        <taxon>Ampullarioidea</taxon>
        <taxon>Ampullariidae</taxon>
        <taxon>Pomacea</taxon>
    </lineage>
</organism>
<dbReference type="PANTHER" id="PTHR46609">
    <property type="entry name" value="EXONUCLEASE, PHAGE-TYPE/RECB, C-TERMINAL DOMAIN-CONTAINING PROTEIN"/>
    <property type="match status" value="1"/>
</dbReference>
<dbReference type="OrthoDB" id="6040728at2759"/>
<evidence type="ECO:0000313" key="6">
    <source>
        <dbReference type="Proteomes" id="UP000245119"/>
    </source>
</evidence>
<keyword evidence="1" id="KW-0540">Nuclease</keyword>
<dbReference type="EMBL" id="PZQS01000003">
    <property type="protein sequence ID" value="PVD34055.1"/>
    <property type="molecule type" value="Genomic_DNA"/>
</dbReference>
<dbReference type="PANTHER" id="PTHR46609:SF8">
    <property type="entry name" value="YQAJ VIRAL RECOMBINASE DOMAIN-CONTAINING PROTEIN"/>
    <property type="match status" value="1"/>
</dbReference>
<dbReference type="InterPro" id="IPR034720">
    <property type="entry name" value="Viral_alk_exo"/>
</dbReference>
<keyword evidence="4" id="KW-0269">Exonuclease</keyword>
<evidence type="ECO:0000256" key="2">
    <source>
        <dbReference type="ARBA" id="ARBA00022759"/>
    </source>
</evidence>
<keyword evidence="6" id="KW-1185">Reference proteome</keyword>
<evidence type="ECO:0000256" key="3">
    <source>
        <dbReference type="ARBA" id="ARBA00022801"/>
    </source>
</evidence>
<dbReference type="GO" id="GO:0004519">
    <property type="term" value="F:endonuclease activity"/>
    <property type="evidence" value="ECO:0007669"/>
    <property type="project" value="UniProtKB-KW"/>
</dbReference>
<proteinExistence type="predicted"/>
<evidence type="ECO:0000256" key="4">
    <source>
        <dbReference type="ARBA" id="ARBA00022839"/>
    </source>
</evidence>
<dbReference type="Pfam" id="PF01771">
    <property type="entry name" value="Viral_alk_exo"/>
    <property type="match status" value="1"/>
</dbReference>
<dbReference type="GO" id="GO:0006281">
    <property type="term" value="P:DNA repair"/>
    <property type="evidence" value="ECO:0007669"/>
    <property type="project" value="UniProtKB-ARBA"/>
</dbReference>
<protein>
    <submittedName>
        <fullName evidence="5">Uncharacterized protein</fullName>
    </submittedName>
</protein>
<dbReference type="InterPro" id="IPR051703">
    <property type="entry name" value="NF-kappa-B_Signaling_Reg"/>
</dbReference>
<evidence type="ECO:0000313" key="5">
    <source>
        <dbReference type="EMBL" id="PVD34055.1"/>
    </source>
</evidence>
<evidence type="ECO:0000256" key="1">
    <source>
        <dbReference type="ARBA" id="ARBA00022722"/>
    </source>
</evidence>
<reference evidence="5 6" key="1">
    <citation type="submission" date="2018-04" db="EMBL/GenBank/DDBJ databases">
        <title>The genome of golden apple snail Pomacea canaliculata provides insight into stress tolerance and invasive adaptation.</title>
        <authorList>
            <person name="Liu C."/>
            <person name="Liu B."/>
            <person name="Ren Y."/>
            <person name="Zhang Y."/>
            <person name="Wang H."/>
            <person name="Li S."/>
            <person name="Jiang F."/>
            <person name="Yin L."/>
            <person name="Zhang G."/>
            <person name="Qian W."/>
            <person name="Fan W."/>
        </authorList>
    </citation>
    <scope>NUCLEOTIDE SEQUENCE [LARGE SCALE GENOMIC DNA]</scope>
    <source>
        <strain evidence="5">SZHN2017</strain>
        <tissue evidence="5">Muscle</tissue>
    </source>
</reference>
<dbReference type="InterPro" id="IPR011335">
    <property type="entry name" value="Restrct_endonuc-II-like"/>
</dbReference>
<accession>A0A2T7PKU5</accession>
<dbReference type="SUPFAM" id="SSF52980">
    <property type="entry name" value="Restriction endonuclease-like"/>
    <property type="match status" value="1"/>
</dbReference>
<sequence length="196" mass="22433">MMPFSISKKQTPMVDTKYGKYPRGSTLAHQQKLHDSFIMNFTELATFPDLPLRNVMSGDIPDLSEEKKYLLTSLKVTQQESVVIERDTRLQSNCPLWHKLRQHRITASVVADVAKRKKDFQALSKRLKSSKTKMTQAMKDGIKNEPLAAEAYSNMKGILSTCIQQELSYTQMHSGWQQVQIEKCMTSPEHKIPLDC</sequence>
<gene>
    <name evidence="5" type="ORF">C0Q70_05317</name>
</gene>
<keyword evidence="2" id="KW-0255">Endonuclease</keyword>
<dbReference type="Proteomes" id="UP000245119">
    <property type="component" value="Linkage Group LG3"/>
</dbReference>
<dbReference type="GO" id="GO:0004527">
    <property type="term" value="F:exonuclease activity"/>
    <property type="evidence" value="ECO:0007669"/>
    <property type="project" value="UniProtKB-KW"/>
</dbReference>
<dbReference type="Gene3D" id="3.90.320.10">
    <property type="match status" value="1"/>
</dbReference>
<dbReference type="InterPro" id="IPR011604">
    <property type="entry name" value="PDDEXK-like_dom_sf"/>
</dbReference>